<evidence type="ECO:0000313" key="2">
    <source>
        <dbReference type="EMBL" id="BDI34271.1"/>
    </source>
</evidence>
<sequence length="76" mass="7953">MGKRQRRRGALRCGTGAGSHGGLRGTELDAPGQAHGGASGLSQSGDSRAALRRAGRAEAMQIPEKSKDRRLPSSWL</sequence>
<dbReference type="Proteomes" id="UP000287394">
    <property type="component" value="Chromosome"/>
</dbReference>
<protein>
    <submittedName>
        <fullName evidence="2">Uncharacterized protein</fullName>
    </submittedName>
</protein>
<reference evidence="2 3" key="1">
    <citation type="journal article" date="2019" name="Int. J. Syst. Evol. Microbiol.">
        <title>Capsulimonas corticalis gen. nov., sp. nov., an aerobic capsulated bacterium, of a novel bacterial order, Capsulimonadales ord. nov., of the class Armatimonadia of the phylum Armatimonadetes.</title>
        <authorList>
            <person name="Li J."/>
            <person name="Kudo C."/>
            <person name="Tonouchi A."/>
        </authorList>
    </citation>
    <scope>NUCLEOTIDE SEQUENCE [LARGE SCALE GENOMIC DNA]</scope>
    <source>
        <strain evidence="2 3">AX-7</strain>
    </source>
</reference>
<name>A0A402CWU6_9BACT</name>
<dbReference type="AlphaFoldDB" id="A0A402CWU6"/>
<accession>A0A402CWU6</accession>
<feature type="compositionally biased region" description="Gly residues" evidence="1">
    <location>
        <begin position="15"/>
        <end position="24"/>
    </location>
</feature>
<dbReference type="KEGG" id="ccot:CCAX7_63220"/>
<feature type="compositionally biased region" description="Basic and acidic residues" evidence="1">
    <location>
        <begin position="64"/>
        <end position="76"/>
    </location>
</feature>
<gene>
    <name evidence="2" type="ORF">CCAX7_63220</name>
</gene>
<proteinExistence type="predicted"/>
<feature type="compositionally biased region" description="Basic residues" evidence="1">
    <location>
        <begin position="1"/>
        <end position="10"/>
    </location>
</feature>
<feature type="region of interest" description="Disordered" evidence="1">
    <location>
        <begin position="1"/>
        <end position="76"/>
    </location>
</feature>
<evidence type="ECO:0000313" key="3">
    <source>
        <dbReference type="Proteomes" id="UP000287394"/>
    </source>
</evidence>
<evidence type="ECO:0000256" key="1">
    <source>
        <dbReference type="SAM" id="MobiDB-lite"/>
    </source>
</evidence>
<dbReference type="EMBL" id="AP025739">
    <property type="protein sequence ID" value="BDI34271.1"/>
    <property type="molecule type" value="Genomic_DNA"/>
</dbReference>
<keyword evidence="3" id="KW-1185">Reference proteome</keyword>
<organism evidence="2 3">
    <name type="scientific">Capsulimonas corticalis</name>
    <dbReference type="NCBI Taxonomy" id="2219043"/>
    <lineage>
        <taxon>Bacteria</taxon>
        <taxon>Bacillati</taxon>
        <taxon>Armatimonadota</taxon>
        <taxon>Armatimonadia</taxon>
        <taxon>Capsulimonadales</taxon>
        <taxon>Capsulimonadaceae</taxon>
        <taxon>Capsulimonas</taxon>
    </lineage>
</organism>